<evidence type="ECO:0000313" key="8">
    <source>
        <dbReference type="EMBL" id="MFD2607898.1"/>
    </source>
</evidence>
<dbReference type="EMBL" id="JBHUMK010000006">
    <property type="protein sequence ID" value="MFD2607898.1"/>
    <property type="molecule type" value="Genomic_DNA"/>
</dbReference>
<evidence type="ECO:0000256" key="3">
    <source>
        <dbReference type="ARBA" id="ARBA00022552"/>
    </source>
</evidence>
<keyword evidence="2 5" id="KW-0690">Ribosome biogenesis</keyword>
<dbReference type="RefSeq" id="WP_386841960.1">
    <property type="nucleotide sequence ID" value="NZ_JBHUMK010000006.1"/>
</dbReference>
<comment type="subcellular location">
    <subcellularLocation>
        <location evidence="5">Cytoplasm</location>
    </subcellularLocation>
</comment>
<evidence type="ECO:0000313" key="9">
    <source>
        <dbReference type="Proteomes" id="UP001597475"/>
    </source>
</evidence>
<keyword evidence="1 5" id="KW-0963">Cytoplasm</keyword>
<keyword evidence="4 5" id="KW-0143">Chaperone</keyword>
<sequence length="183" mass="19651">MSGPATERTRVGHLLGPHGVQGGVKLFVLGDQTQLLTLSRVFVEGRGWLKVRRAEPLAPGIVLHLAGVTTREAAEELRGLNVFAADAELPAPEDGVYYYHELRGLELRSAGGEPLGKVTDVQDAGHQDLLVVTHAGGESLVPLQAPYVEVVLNPRRRPLSLRLTEDAPDNLLDTAEASKDDGD</sequence>
<proteinExistence type="inferred from homology"/>
<gene>
    <name evidence="5 8" type="primary">rimM</name>
    <name evidence="8" type="ORF">ACFSR9_00380</name>
</gene>
<comment type="subunit">
    <text evidence="5">Binds ribosomal protein uS19.</text>
</comment>
<dbReference type="HAMAP" id="MF_00014">
    <property type="entry name" value="Ribosome_mat_RimM"/>
    <property type="match status" value="1"/>
</dbReference>
<dbReference type="Gene3D" id="2.40.30.60">
    <property type="entry name" value="RimM"/>
    <property type="match status" value="1"/>
</dbReference>
<dbReference type="InterPro" id="IPR002676">
    <property type="entry name" value="RimM_N"/>
</dbReference>
<feature type="domain" description="RimM N-terminal" evidence="6">
    <location>
        <begin position="11"/>
        <end position="86"/>
    </location>
</feature>
<dbReference type="InterPro" id="IPR056792">
    <property type="entry name" value="PRC_RimM"/>
</dbReference>
<comment type="function">
    <text evidence="5">An accessory protein needed during the final step in the assembly of 30S ribosomal subunit, possibly for assembly of the head region. Essential for efficient processing of 16S rRNA. May be needed both before and after RbfA during the maturation of 16S rRNA. It has affinity for free ribosomal 30S subunits but not for 70S ribosomes.</text>
</comment>
<evidence type="ECO:0000259" key="6">
    <source>
        <dbReference type="Pfam" id="PF01782"/>
    </source>
</evidence>
<dbReference type="InterPro" id="IPR009000">
    <property type="entry name" value="Transl_B-barrel_sf"/>
</dbReference>
<keyword evidence="3 5" id="KW-0698">rRNA processing</keyword>
<dbReference type="SUPFAM" id="SSF50447">
    <property type="entry name" value="Translation proteins"/>
    <property type="match status" value="1"/>
</dbReference>
<dbReference type="PANTHER" id="PTHR33692">
    <property type="entry name" value="RIBOSOME MATURATION FACTOR RIMM"/>
    <property type="match status" value="1"/>
</dbReference>
<dbReference type="InterPro" id="IPR011033">
    <property type="entry name" value="PRC_barrel-like_sf"/>
</dbReference>
<name>A0ABW5NYP1_9DEIO</name>
<evidence type="ECO:0000256" key="5">
    <source>
        <dbReference type="HAMAP-Rule" id="MF_00014"/>
    </source>
</evidence>
<reference evidence="9" key="1">
    <citation type="journal article" date="2019" name="Int. J. Syst. Evol. Microbiol.">
        <title>The Global Catalogue of Microorganisms (GCM) 10K type strain sequencing project: providing services to taxonomists for standard genome sequencing and annotation.</title>
        <authorList>
            <consortium name="The Broad Institute Genomics Platform"/>
            <consortium name="The Broad Institute Genome Sequencing Center for Infectious Disease"/>
            <person name="Wu L."/>
            <person name="Ma J."/>
        </authorList>
    </citation>
    <scope>NUCLEOTIDE SEQUENCE [LARGE SCALE GENOMIC DNA]</scope>
    <source>
        <strain evidence="9">KCTC 33842</strain>
    </source>
</reference>
<evidence type="ECO:0000259" key="7">
    <source>
        <dbReference type="Pfam" id="PF24986"/>
    </source>
</evidence>
<organism evidence="8 9">
    <name type="scientific">Deinococcus taklimakanensis</name>
    <dbReference type="NCBI Taxonomy" id="536443"/>
    <lineage>
        <taxon>Bacteria</taxon>
        <taxon>Thermotogati</taxon>
        <taxon>Deinococcota</taxon>
        <taxon>Deinococci</taxon>
        <taxon>Deinococcales</taxon>
        <taxon>Deinococcaceae</taxon>
        <taxon>Deinococcus</taxon>
    </lineage>
</organism>
<dbReference type="Gene3D" id="2.30.30.240">
    <property type="entry name" value="PRC-barrel domain"/>
    <property type="match status" value="1"/>
</dbReference>
<dbReference type="NCBIfam" id="NF010403">
    <property type="entry name" value="PRK13829.1"/>
    <property type="match status" value="1"/>
</dbReference>
<evidence type="ECO:0000256" key="4">
    <source>
        <dbReference type="ARBA" id="ARBA00023186"/>
    </source>
</evidence>
<comment type="domain">
    <text evidence="5">The PRC barrel domain binds ribosomal protein uS19.</text>
</comment>
<comment type="similarity">
    <text evidence="5">Belongs to the RimM family.</text>
</comment>
<comment type="caution">
    <text evidence="8">The sequence shown here is derived from an EMBL/GenBank/DDBJ whole genome shotgun (WGS) entry which is preliminary data.</text>
</comment>
<dbReference type="NCBIfam" id="TIGR02273">
    <property type="entry name" value="16S_RimM"/>
    <property type="match status" value="1"/>
</dbReference>
<dbReference type="InterPro" id="IPR036976">
    <property type="entry name" value="RimM_N_sf"/>
</dbReference>
<evidence type="ECO:0000256" key="2">
    <source>
        <dbReference type="ARBA" id="ARBA00022517"/>
    </source>
</evidence>
<protein>
    <recommendedName>
        <fullName evidence="5">Ribosome maturation factor RimM</fullName>
    </recommendedName>
</protein>
<evidence type="ECO:0000256" key="1">
    <source>
        <dbReference type="ARBA" id="ARBA00022490"/>
    </source>
</evidence>
<keyword evidence="9" id="KW-1185">Reference proteome</keyword>
<dbReference type="InterPro" id="IPR011961">
    <property type="entry name" value="RimM"/>
</dbReference>
<accession>A0ABW5NYP1</accession>
<dbReference type="Pfam" id="PF01782">
    <property type="entry name" value="RimM"/>
    <property type="match status" value="1"/>
</dbReference>
<dbReference type="Pfam" id="PF24986">
    <property type="entry name" value="PRC_RimM"/>
    <property type="match status" value="1"/>
</dbReference>
<dbReference type="Proteomes" id="UP001597475">
    <property type="component" value="Unassembled WGS sequence"/>
</dbReference>
<feature type="domain" description="Ribosome maturation factor RimM PRC barrel" evidence="7">
    <location>
        <begin position="100"/>
        <end position="151"/>
    </location>
</feature>
<dbReference type="SUPFAM" id="SSF50346">
    <property type="entry name" value="PRC-barrel domain"/>
    <property type="match status" value="1"/>
</dbReference>
<dbReference type="PANTHER" id="PTHR33692:SF1">
    <property type="entry name" value="RIBOSOME MATURATION FACTOR RIMM"/>
    <property type="match status" value="1"/>
</dbReference>